<dbReference type="InterPro" id="IPR017853">
    <property type="entry name" value="GH"/>
</dbReference>
<protein>
    <submittedName>
        <fullName evidence="1">Uncharacterized protein</fullName>
    </submittedName>
</protein>
<dbReference type="Proteomes" id="UP001342314">
    <property type="component" value="Unassembled WGS sequence"/>
</dbReference>
<keyword evidence="2" id="KW-1185">Reference proteome</keyword>
<organism evidence="1 2">
    <name type="scientific">Rhodotorula paludigena</name>
    <dbReference type="NCBI Taxonomy" id="86838"/>
    <lineage>
        <taxon>Eukaryota</taxon>
        <taxon>Fungi</taxon>
        <taxon>Dikarya</taxon>
        <taxon>Basidiomycota</taxon>
        <taxon>Pucciniomycotina</taxon>
        <taxon>Microbotryomycetes</taxon>
        <taxon>Sporidiobolales</taxon>
        <taxon>Sporidiobolaceae</taxon>
        <taxon>Rhodotorula</taxon>
    </lineage>
</organism>
<proteinExistence type="predicted"/>
<dbReference type="SUPFAM" id="SSF51445">
    <property type="entry name" value="(Trans)glycosidases"/>
    <property type="match status" value="1"/>
</dbReference>
<dbReference type="Gene3D" id="3.20.20.80">
    <property type="entry name" value="Glycosidases"/>
    <property type="match status" value="1"/>
</dbReference>
<evidence type="ECO:0000313" key="1">
    <source>
        <dbReference type="EMBL" id="GJN94536.1"/>
    </source>
</evidence>
<sequence>MITDHGYPRNTGIIQREIEISQRFFKNFLIGEYDWTTTQSSVSLDAYLALIEANKPNIGDMIWNVMGHEPDDSMYYPNGNSLADQANILKVVQHWYRMRNLTPPSQLVGVTLPQPEF</sequence>
<reference evidence="1 2" key="1">
    <citation type="submission" date="2021-12" db="EMBL/GenBank/DDBJ databases">
        <title>High titer production of polyol ester of fatty acids by Rhodotorula paludigena BS15 towards product separation-free biomass refinery.</title>
        <authorList>
            <person name="Mano J."/>
            <person name="Ono H."/>
            <person name="Tanaka T."/>
            <person name="Naito K."/>
            <person name="Sushida H."/>
            <person name="Ike M."/>
            <person name="Tokuyasu K."/>
            <person name="Kitaoka M."/>
        </authorList>
    </citation>
    <scope>NUCLEOTIDE SEQUENCE [LARGE SCALE GENOMIC DNA]</scope>
    <source>
        <strain evidence="1 2">BS15</strain>
    </source>
</reference>
<comment type="caution">
    <text evidence="1">The sequence shown here is derived from an EMBL/GenBank/DDBJ whole genome shotgun (WGS) entry which is preliminary data.</text>
</comment>
<gene>
    <name evidence="1" type="ORF">Rhopal_007619-T1</name>
</gene>
<name>A0AAV5GQ67_9BASI</name>
<dbReference type="AlphaFoldDB" id="A0AAV5GQ67"/>
<accession>A0AAV5GQ67</accession>
<evidence type="ECO:0000313" key="2">
    <source>
        <dbReference type="Proteomes" id="UP001342314"/>
    </source>
</evidence>
<dbReference type="EMBL" id="BQKY01000017">
    <property type="protein sequence ID" value="GJN94536.1"/>
    <property type="molecule type" value="Genomic_DNA"/>
</dbReference>